<dbReference type="GO" id="GO:0005886">
    <property type="term" value="C:plasma membrane"/>
    <property type="evidence" value="ECO:0007669"/>
    <property type="project" value="UniProtKB-SubCell"/>
</dbReference>
<dbReference type="InterPro" id="IPR045621">
    <property type="entry name" value="BPD_transp_1_N"/>
</dbReference>
<evidence type="ECO:0000256" key="4">
    <source>
        <dbReference type="ARBA" id="ARBA00022692"/>
    </source>
</evidence>
<evidence type="ECO:0000256" key="6">
    <source>
        <dbReference type="ARBA" id="ARBA00023136"/>
    </source>
</evidence>
<dbReference type="CDD" id="cd06261">
    <property type="entry name" value="TM_PBP2"/>
    <property type="match status" value="1"/>
</dbReference>
<keyword evidence="2 7" id="KW-0813">Transport</keyword>
<keyword evidence="5 7" id="KW-1133">Transmembrane helix</keyword>
<reference evidence="9 10" key="1">
    <citation type="submission" date="2018-08" db="EMBL/GenBank/DDBJ databases">
        <title>Genomic Encyclopedia of Archaeal and Bacterial Type Strains, Phase II (KMG-II): from individual species to whole genera.</title>
        <authorList>
            <person name="Goeker M."/>
        </authorList>
    </citation>
    <scope>NUCLEOTIDE SEQUENCE [LARGE SCALE GENOMIC DNA]</scope>
    <source>
        <strain evidence="9 10">DSM 45791</strain>
    </source>
</reference>
<comment type="subcellular location">
    <subcellularLocation>
        <location evidence="1 7">Cell membrane</location>
        <topology evidence="1 7">Multi-pass membrane protein</topology>
    </subcellularLocation>
</comment>
<dbReference type="Proteomes" id="UP000256269">
    <property type="component" value="Unassembled WGS sequence"/>
</dbReference>
<sequence>MRAGRRLLAGLLVLWGAATLTFLALHLIPGDQVDAILGPSLSVTPQLRAQITAEYGLDHPLVVQYLDYLGRLLRGDLGQSYQRDMPVGRLLAEQIGPTVQLALSAALAAFVVAILAVLVTAGSGRFGRWLASVIELLAVSVPNFWLGLILLTVFSFRFPIFPAVGAAGPLGLVLPTATLALPLGGVLAQVIRQELELADGRPFAISVRARGASEVHLTLRHTLRHAVTPVVTLSAWVIGSLIGGTVLVENIFVRPGIGRTLVGAVVSRDTPVVTAIVLLSAVAFVVVNTVVDLLYPIIDPRLRAESRT</sequence>
<comment type="caution">
    <text evidence="9">The sequence shown here is derived from an EMBL/GenBank/DDBJ whole genome shotgun (WGS) entry which is preliminary data.</text>
</comment>
<dbReference type="Gene3D" id="1.10.3720.10">
    <property type="entry name" value="MetI-like"/>
    <property type="match status" value="1"/>
</dbReference>
<dbReference type="AlphaFoldDB" id="A0A3E0GUL4"/>
<keyword evidence="6 7" id="KW-0472">Membrane</keyword>
<keyword evidence="10" id="KW-1185">Reference proteome</keyword>
<dbReference type="PANTHER" id="PTHR43163">
    <property type="entry name" value="DIPEPTIDE TRANSPORT SYSTEM PERMEASE PROTEIN DPPB-RELATED"/>
    <property type="match status" value="1"/>
</dbReference>
<protein>
    <submittedName>
        <fullName evidence="9">Peptide/nickel transport system permease protein</fullName>
    </submittedName>
</protein>
<dbReference type="EMBL" id="QUNO01000029">
    <property type="protein sequence ID" value="REH27619.1"/>
    <property type="molecule type" value="Genomic_DNA"/>
</dbReference>
<comment type="similarity">
    <text evidence="7">Belongs to the binding-protein-dependent transport system permease family.</text>
</comment>
<dbReference type="PROSITE" id="PS50928">
    <property type="entry name" value="ABC_TM1"/>
    <property type="match status" value="1"/>
</dbReference>
<dbReference type="OrthoDB" id="9778910at2"/>
<dbReference type="RefSeq" id="WP_116181632.1">
    <property type="nucleotide sequence ID" value="NZ_CP144375.1"/>
</dbReference>
<evidence type="ECO:0000256" key="7">
    <source>
        <dbReference type="RuleBase" id="RU363032"/>
    </source>
</evidence>
<dbReference type="Pfam" id="PF19300">
    <property type="entry name" value="BPD_transp_1_N"/>
    <property type="match status" value="1"/>
</dbReference>
<accession>A0A3E0GUL4</accession>
<dbReference type="InterPro" id="IPR000515">
    <property type="entry name" value="MetI-like"/>
</dbReference>
<name>A0A3E0GUL4_9PSEU</name>
<feature type="transmembrane region" description="Helical" evidence="7">
    <location>
        <begin position="133"/>
        <end position="154"/>
    </location>
</feature>
<dbReference type="GO" id="GO:0071916">
    <property type="term" value="F:dipeptide transmembrane transporter activity"/>
    <property type="evidence" value="ECO:0007669"/>
    <property type="project" value="TreeGrafter"/>
</dbReference>
<evidence type="ECO:0000256" key="5">
    <source>
        <dbReference type="ARBA" id="ARBA00022989"/>
    </source>
</evidence>
<dbReference type="Pfam" id="PF00528">
    <property type="entry name" value="BPD_transp_1"/>
    <property type="match status" value="1"/>
</dbReference>
<evidence type="ECO:0000256" key="3">
    <source>
        <dbReference type="ARBA" id="ARBA00022475"/>
    </source>
</evidence>
<feature type="transmembrane region" description="Helical" evidence="7">
    <location>
        <begin position="99"/>
        <end position="121"/>
    </location>
</feature>
<evidence type="ECO:0000313" key="9">
    <source>
        <dbReference type="EMBL" id="REH27619.1"/>
    </source>
</evidence>
<dbReference type="InterPro" id="IPR035906">
    <property type="entry name" value="MetI-like_sf"/>
</dbReference>
<feature type="transmembrane region" description="Helical" evidence="7">
    <location>
        <begin position="272"/>
        <end position="298"/>
    </location>
</feature>
<organism evidence="9 10">
    <name type="scientific">Kutzneria buriramensis</name>
    <dbReference type="NCBI Taxonomy" id="1045776"/>
    <lineage>
        <taxon>Bacteria</taxon>
        <taxon>Bacillati</taxon>
        <taxon>Actinomycetota</taxon>
        <taxon>Actinomycetes</taxon>
        <taxon>Pseudonocardiales</taxon>
        <taxon>Pseudonocardiaceae</taxon>
        <taxon>Kutzneria</taxon>
    </lineage>
</organism>
<evidence type="ECO:0000256" key="2">
    <source>
        <dbReference type="ARBA" id="ARBA00022448"/>
    </source>
</evidence>
<keyword evidence="3" id="KW-1003">Cell membrane</keyword>
<proteinExistence type="inferred from homology"/>
<dbReference type="PANTHER" id="PTHR43163:SF6">
    <property type="entry name" value="DIPEPTIDE TRANSPORT SYSTEM PERMEASE PROTEIN DPPB-RELATED"/>
    <property type="match status" value="1"/>
</dbReference>
<evidence type="ECO:0000313" key="10">
    <source>
        <dbReference type="Proteomes" id="UP000256269"/>
    </source>
</evidence>
<feature type="transmembrane region" description="Helical" evidence="7">
    <location>
        <begin position="160"/>
        <end position="183"/>
    </location>
</feature>
<gene>
    <name evidence="9" type="ORF">BCF44_1297</name>
</gene>
<feature type="domain" description="ABC transmembrane type-1" evidence="8">
    <location>
        <begin position="95"/>
        <end position="295"/>
    </location>
</feature>
<feature type="transmembrane region" description="Helical" evidence="7">
    <location>
        <begin position="230"/>
        <end position="252"/>
    </location>
</feature>
<keyword evidence="4 7" id="KW-0812">Transmembrane</keyword>
<dbReference type="SUPFAM" id="SSF161098">
    <property type="entry name" value="MetI-like"/>
    <property type="match status" value="1"/>
</dbReference>
<evidence type="ECO:0000259" key="8">
    <source>
        <dbReference type="PROSITE" id="PS50928"/>
    </source>
</evidence>
<evidence type="ECO:0000256" key="1">
    <source>
        <dbReference type="ARBA" id="ARBA00004651"/>
    </source>
</evidence>